<feature type="transmembrane region" description="Helical" evidence="2">
    <location>
        <begin position="130"/>
        <end position="148"/>
    </location>
</feature>
<keyword evidence="2" id="KW-1133">Transmembrane helix</keyword>
<evidence type="ECO:0000313" key="3">
    <source>
        <dbReference type="EMBL" id="CAE4649402.1"/>
    </source>
</evidence>
<evidence type="ECO:0000256" key="1">
    <source>
        <dbReference type="SAM" id="MobiDB-lite"/>
    </source>
</evidence>
<name>A0A7S4VJP4_9DINO</name>
<sequence>MAEEPGWQWRLCATLCAPPIASVRFAHRTPLSQRELPQLEKGAILCLGLGLVRSCLNVKASLNDFMSGGTDLFTGILGLCAVHDVCLMNGSFLAMFVLWSMVNAILFDLVFSLGPNLVYPSQYWSSDARIAAFVADNILILVSAALQVKLCGKAKAILDDVLPNWRDQVVYGSSGAPPPGSAVDQPLLGRPPATVARTVQPSGSGASQPFRAFGGSGQRLGGGSGERRLV</sequence>
<protein>
    <submittedName>
        <fullName evidence="3">Uncharacterized protein</fullName>
    </submittedName>
</protein>
<dbReference type="AlphaFoldDB" id="A0A7S4VJP4"/>
<feature type="compositionally biased region" description="Gly residues" evidence="1">
    <location>
        <begin position="214"/>
        <end position="224"/>
    </location>
</feature>
<feature type="transmembrane region" description="Helical" evidence="2">
    <location>
        <begin position="92"/>
        <end position="110"/>
    </location>
</feature>
<organism evidence="3">
    <name type="scientific">Alexandrium monilatum</name>
    <dbReference type="NCBI Taxonomy" id="311494"/>
    <lineage>
        <taxon>Eukaryota</taxon>
        <taxon>Sar</taxon>
        <taxon>Alveolata</taxon>
        <taxon>Dinophyceae</taxon>
        <taxon>Gonyaulacales</taxon>
        <taxon>Pyrocystaceae</taxon>
        <taxon>Alexandrium</taxon>
    </lineage>
</organism>
<keyword evidence="2" id="KW-0812">Transmembrane</keyword>
<proteinExistence type="predicted"/>
<dbReference type="EMBL" id="HBNR01073339">
    <property type="protein sequence ID" value="CAE4649402.1"/>
    <property type="molecule type" value="Transcribed_RNA"/>
</dbReference>
<feature type="compositionally biased region" description="Polar residues" evidence="1">
    <location>
        <begin position="197"/>
        <end position="207"/>
    </location>
</feature>
<accession>A0A7S4VJP4</accession>
<reference evidence="3" key="1">
    <citation type="submission" date="2021-01" db="EMBL/GenBank/DDBJ databases">
        <authorList>
            <person name="Corre E."/>
            <person name="Pelletier E."/>
            <person name="Niang G."/>
            <person name="Scheremetjew M."/>
            <person name="Finn R."/>
            <person name="Kale V."/>
            <person name="Holt S."/>
            <person name="Cochrane G."/>
            <person name="Meng A."/>
            <person name="Brown T."/>
            <person name="Cohen L."/>
        </authorList>
    </citation>
    <scope>NUCLEOTIDE SEQUENCE</scope>
    <source>
        <strain evidence="3">CCMP3105</strain>
    </source>
</reference>
<feature type="region of interest" description="Disordered" evidence="1">
    <location>
        <begin position="196"/>
        <end position="230"/>
    </location>
</feature>
<keyword evidence="2" id="KW-0472">Membrane</keyword>
<gene>
    <name evidence="3" type="ORF">AMON00008_LOCUS52024</name>
</gene>
<evidence type="ECO:0000256" key="2">
    <source>
        <dbReference type="SAM" id="Phobius"/>
    </source>
</evidence>